<dbReference type="RefSeq" id="WP_076347852.1">
    <property type="nucleotide sequence ID" value="NZ_FTOO01000008.1"/>
</dbReference>
<reference evidence="2" key="1">
    <citation type="submission" date="2017-01" db="EMBL/GenBank/DDBJ databases">
        <authorList>
            <person name="Varghese N."/>
            <person name="Submissions S."/>
        </authorList>
    </citation>
    <scope>NUCLEOTIDE SEQUENCE [LARGE SCALE GENOMIC DNA]</scope>
    <source>
        <strain evidence="2">DSM 16176</strain>
    </source>
</reference>
<dbReference type="AlphaFoldDB" id="A0A1N7NIG6"/>
<name>A0A1N7NIG6_9BACL</name>
<evidence type="ECO:0000313" key="1">
    <source>
        <dbReference type="EMBL" id="SIS98185.1"/>
    </source>
</evidence>
<dbReference type="OrthoDB" id="9803716at2"/>
<keyword evidence="2" id="KW-1185">Reference proteome</keyword>
<sequence>MAFIVCKAFGFDTSEYSVGYVGVYDHGDKRRIRQSVERITRTAGKIIEEIDRAVCSVFTDESTAGVHVPGNEMESHYERKIVEIDVNVQ</sequence>
<dbReference type="Proteomes" id="UP000186156">
    <property type="component" value="Unassembled WGS sequence"/>
</dbReference>
<accession>A0A1N7NIG6</accession>
<dbReference type="EMBL" id="FTOO01000008">
    <property type="protein sequence ID" value="SIS98185.1"/>
    <property type="molecule type" value="Genomic_DNA"/>
</dbReference>
<dbReference type="STRING" id="252246.SAMN05421799_108160"/>
<protein>
    <submittedName>
        <fullName evidence="1">Uncharacterized protein</fullName>
    </submittedName>
</protein>
<gene>
    <name evidence="1" type="ORF">SAMN05421799_108160</name>
</gene>
<proteinExistence type="predicted"/>
<organism evidence="1 2">
    <name type="scientific">Alicyclobacillus vulcanalis</name>
    <dbReference type="NCBI Taxonomy" id="252246"/>
    <lineage>
        <taxon>Bacteria</taxon>
        <taxon>Bacillati</taxon>
        <taxon>Bacillota</taxon>
        <taxon>Bacilli</taxon>
        <taxon>Bacillales</taxon>
        <taxon>Alicyclobacillaceae</taxon>
        <taxon>Alicyclobacillus</taxon>
    </lineage>
</organism>
<evidence type="ECO:0000313" key="2">
    <source>
        <dbReference type="Proteomes" id="UP000186156"/>
    </source>
</evidence>